<sequence length="86" mass="9727">MSVLPFAYSVKYQTTHDELAKLIKGSSRPDLRGLRARRLEHQNQIADMASSINGVLVAMELFQVEDDFSNGCTTHRLLQTPSDRHI</sequence>
<organism evidence="1 2">
    <name type="scientific">Lecanosticta acicola</name>
    <dbReference type="NCBI Taxonomy" id="111012"/>
    <lineage>
        <taxon>Eukaryota</taxon>
        <taxon>Fungi</taxon>
        <taxon>Dikarya</taxon>
        <taxon>Ascomycota</taxon>
        <taxon>Pezizomycotina</taxon>
        <taxon>Dothideomycetes</taxon>
        <taxon>Dothideomycetidae</taxon>
        <taxon>Mycosphaerellales</taxon>
        <taxon>Mycosphaerellaceae</taxon>
        <taxon>Lecanosticta</taxon>
    </lineage>
</organism>
<evidence type="ECO:0000313" key="2">
    <source>
        <dbReference type="Proteomes" id="UP001296104"/>
    </source>
</evidence>
<reference evidence="1" key="1">
    <citation type="submission" date="2023-11" db="EMBL/GenBank/DDBJ databases">
        <authorList>
            <person name="Alioto T."/>
            <person name="Alioto T."/>
            <person name="Gomez Garrido J."/>
        </authorList>
    </citation>
    <scope>NUCLEOTIDE SEQUENCE</scope>
</reference>
<name>A0AAI9EFI2_9PEZI</name>
<keyword evidence="2" id="KW-1185">Reference proteome</keyword>
<dbReference type="Proteomes" id="UP001296104">
    <property type="component" value="Unassembled WGS sequence"/>
</dbReference>
<proteinExistence type="predicted"/>
<accession>A0AAI9EFI2</accession>
<dbReference type="EMBL" id="CAVMBE010000113">
    <property type="protein sequence ID" value="CAK4034344.1"/>
    <property type="molecule type" value="Genomic_DNA"/>
</dbReference>
<dbReference type="AlphaFoldDB" id="A0AAI9EFI2"/>
<evidence type="ECO:0000313" key="1">
    <source>
        <dbReference type="EMBL" id="CAK4034344.1"/>
    </source>
</evidence>
<comment type="caution">
    <text evidence="1">The sequence shown here is derived from an EMBL/GenBank/DDBJ whole genome shotgun (WGS) entry which is preliminary data.</text>
</comment>
<gene>
    <name evidence="1" type="ORF">LECACI_7A009502</name>
</gene>
<protein>
    <submittedName>
        <fullName evidence="1">Uncharacterized protein</fullName>
    </submittedName>
</protein>